<evidence type="ECO:0000313" key="3">
    <source>
        <dbReference type="Proteomes" id="UP000318582"/>
    </source>
</evidence>
<reference evidence="2 3" key="1">
    <citation type="journal article" date="2019" name="Sci. Rep.">
        <title>Comparative genomics of chytrid fungi reveal insights into the obligate biotrophic and pathogenic lifestyle of Synchytrium endobioticum.</title>
        <authorList>
            <person name="van de Vossenberg B.T.L.H."/>
            <person name="Warris S."/>
            <person name="Nguyen H.D.T."/>
            <person name="van Gent-Pelzer M.P.E."/>
            <person name="Joly D.L."/>
            <person name="van de Geest H.C."/>
            <person name="Bonants P.J.M."/>
            <person name="Smith D.S."/>
            <person name="Levesque C.A."/>
            <person name="van der Lee T.A.J."/>
        </authorList>
    </citation>
    <scope>NUCLEOTIDE SEQUENCE [LARGE SCALE GENOMIC DNA]</scope>
    <source>
        <strain evidence="2 3">CBS 809.83</strain>
    </source>
</reference>
<gene>
    <name evidence="2" type="ORF">PhCBS80983_g00545</name>
</gene>
<feature type="compositionally biased region" description="Basic and acidic residues" evidence="1">
    <location>
        <begin position="132"/>
        <end position="141"/>
    </location>
</feature>
<comment type="caution">
    <text evidence="2">The sequence shown here is derived from an EMBL/GenBank/DDBJ whole genome shotgun (WGS) entry which is preliminary data.</text>
</comment>
<evidence type="ECO:0008006" key="4">
    <source>
        <dbReference type="Google" id="ProtNLM"/>
    </source>
</evidence>
<dbReference type="GO" id="GO:0016593">
    <property type="term" value="C:Cdc73/Paf1 complex"/>
    <property type="evidence" value="ECO:0007669"/>
    <property type="project" value="InterPro"/>
</dbReference>
<feature type="region of interest" description="Disordered" evidence="1">
    <location>
        <begin position="387"/>
        <end position="476"/>
    </location>
</feature>
<feature type="compositionally biased region" description="Basic and acidic residues" evidence="1">
    <location>
        <begin position="14"/>
        <end position="36"/>
    </location>
</feature>
<feature type="compositionally biased region" description="Acidic residues" evidence="1">
    <location>
        <begin position="115"/>
        <end position="131"/>
    </location>
</feature>
<evidence type="ECO:0000256" key="1">
    <source>
        <dbReference type="SAM" id="MobiDB-lite"/>
    </source>
</evidence>
<organism evidence="2 3">
    <name type="scientific">Powellomyces hirtus</name>
    <dbReference type="NCBI Taxonomy" id="109895"/>
    <lineage>
        <taxon>Eukaryota</taxon>
        <taxon>Fungi</taxon>
        <taxon>Fungi incertae sedis</taxon>
        <taxon>Chytridiomycota</taxon>
        <taxon>Chytridiomycota incertae sedis</taxon>
        <taxon>Chytridiomycetes</taxon>
        <taxon>Spizellomycetales</taxon>
        <taxon>Powellomycetaceae</taxon>
        <taxon>Powellomyces</taxon>
    </lineage>
</organism>
<name>A0A507EDP2_9FUNG</name>
<dbReference type="GO" id="GO:0032968">
    <property type="term" value="P:positive regulation of transcription elongation by RNA polymerase II"/>
    <property type="evidence" value="ECO:0007669"/>
    <property type="project" value="TreeGrafter"/>
</dbReference>
<evidence type="ECO:0000313" key="2">
    <source>
        <dbReference type="EMBL" id="TPX62299.1"/>
    </source>
</evidence>
<feature type="region of interest" description="Disordered" evidence="1">
    <location>
        <begin position="1"/>
        <end position="141"/>
    </location>
</feature>
<dbReference type="InterPro" id="IPR007149">
    <property type="entry name" value="Leo1"/>
</dbReference>
<proteinExistence type="predicted"/>
<dbReference type="GO" id="GO:0006368">
    <property type="term" value="P:transcription elongation by RNA polymerase II"/>
    <property type="evidence" value="ECO:0007669"/>
    <property type="project" value="InterPro"/>
</dbReference>
<dbReference type="PANTHER" id="PTHR23146:SF0">
    <property type="entry name" value="RNA POLYMERASE-ASSOCIATED PROTEIN LEO1"/>
    <property type="match status" value="1"/>
</dbReference>
<dbReference type="AlphaFoldDB" id="A0A507EDP2"/>
<feature type="compositionally biased region" description="Basic and acidic residues" evidence="1">
    <location>
        <begin position="82"/>
        <end position="98"/>
    </location>
</feature>
<feature type="region of interest" description="Disordered" evidence="1">
    <location>
        <begin position="282"/>
        <end position="309"/>
    </location>
</feature>
<dbReference type="STRING" id="109895.A0A507EDP2"/>
<feature type="compositionally biased region" description="Acidic residues" evidence="1">
    <location>
        <begin position="387"/>
        <end position="406"/>
    </location>
</feature>
<feature type="compositionally biased region" description="Basic and acidic residues" evidence="1">
    <location>
        <begin position="423"/>
        <end position="434"/>
    </location>
</feature>
<keyword evidence="3" id="KW-1185">Reference proteome</keyword>
<accession>A0A507EDP2</accession>
<sequence>MDGLFGSDSSDNEVEAKAPAERRQVDSSDNETEAKSRSARRRILSSDDESGEEEQRIPPVTDSREISPKRRREASSSRSRSGSRERSRSNSRLNREAESSGAEDAESTRSQPAVDAEEADLFGDIQSSDEEPERKHVPIVPRRERRERPVVKASCIVPDVPRFSQGNEEVFLARLPTWMGVDHRPFEAQSWDEEDEIPADPSIASHITLENTMRWRTVRDPSGEERKESNARLVRWSDGSTSLILGGEVFDANYMQGAPHQYITVSIPEAGVLQTQNRTPRNMTFKPYSRSSVVHQKLTKHISTSRDKDVSQTKMIVTMMDPEKEREAMEKAENEKIRARKRLEAKRRNASSGSRGLSARDLDGDSDDEATYLRGNTNIRRALDTYEDDFVVEDDEDEDDDEEEEREIQNTARLSQAKRQEKRHTSESTSRRQSEAVPPVRAAPSQPTDAHEDEDREIGVKRAKKKRHIISSDEDD</sequence>
<dbReference type="GO" id="GO:1990269">
    <property type="term" value="F:RNA polymerase II C-terminal domain phosphoserine binding"/>
    <property type="evidence" value="ECO:0007669"/>
    <property type="project" value="TreeGrafter"/>
</dbReference>
<protein>
    <recommendedName>
        <fullName evidence="4">Leo1-like protein</fullName>
    </recommendedName>
</protein>
<dbReference type="PANTHER" id="PTHR23146">
    <property type="entry name" value="LEO1 PROTEIN"/>
    <property type="match status" value="1"/>
</dbReference>
<dbReference type="EMBL" id="QEAQ01000003">
    <property type="protein sequence ID" value="TPX62299.1"/>
    <property type="molecule type" value="Genomic_DNA"/>
</dbReference>
<feature type="region of interest" description="Disordered" evidence="1">
    <location>
        <begin position="341"/>
        <end position="371"/>
    </location>
</feature>
<dbReference type="Pfam" id="PF04004">
    <property type="entry name" value="Leo1"/>
    <property type="match status" value="1"/>
</dbReference>
<dbReference type="Proteomes" id="UP000318582">
    <property type="component" value="Unassembled WGS sequence"/>
</dbReference>